<gene>
    <name evidence="2" type="ORF">BCR36DRAFT_586123</name>
</gene>
<reference evidence="2 3" key="1">
    <citation type="submission" date="2016-08" db="EMBL/GenBank/DDBJ databases">
        <title>Genomes of anaerobic fungi encode conserved fungal cellulosomes for biomass hydrolysis.</title>
        <authorList>
            <consortium name="DOE Joint Genome Institute"/>
            <person name="Haitjema C.H."/>
            <person name="Gilmore S.P."/>
            <person name="Henske J.K."/>
            <person name="Solomon K.V."/>
            <person name="De Groot R."/>
            <person name="Kuo A."/>
            <person name="Mondo S.J."/>
            <person name="Salamov A.A."/>
            <person name="Labutti K."/>
            <person name="Zhao Z."/>
            <person name="Chiniquy J."/>
            <person name="Barry K."/>
            <person name="Brewer H.M."/>
            <person name="Purvine S.O."/>
            <person name="Wright A.T."/>
            <person name="Boxma B."/>
            <person name="Van Alen T."/>
            <person name="Hackstein J.H."/>
            <person name="Baker S.E."/>
            <person name="Grigoriev I.V."/>
            <person name="O'Malley M.A."/>
        </authorList>
    </citation>
    <scope>NUCLEOTIDE SEQUENCE [LARGE SCALE GENOMIC DNA]</scope>
    <source>
        <strain evidence="3">finn</strain>
    </source>
</reference>
<reference evidence="2 3" key="2">
    <citation type="submission" date="2016-08" db="EMBL/GenBank/DDBJ databases">
        <title>Pervasive Adenine N6-methylation of Active Genes in Fungi.</title>
        <authorList>
            <consortium name="DOE Joint Genome Institute"/>
            <person name="Mondo S.J."/>
            <person name="Dannebaum R.O."/>
            <person name="Kuo R.C."/>
            <person name="Labutti K."/>
            <person name="Haridas S."/>
            <person name="Kuo A."/>
            <person name="Salamov A."/>
            <person name="Ahrendt S.R."/>
            <person name="Lipzen A."/>
            <person name="Sullivan W."/>
            <person name="Andreopoulos W.B."/>
            <person name="Clum A."/>
            <person name="Lindquist E."/>
            <person name="Daum C."/>
            <person name="Ramamoorthy G.K."/>
            <person name="Gryganskyi A."/>
            <person name="Culley D."/>
            <person name="Magnuson J.K."/>
            <person name="James T.Y."/>
            <person name="O'Malley M.A."/>
            <person name="Stajich J.E."/>
            <person name="Spatafora J.W."/>
            <person name="Visel A."/>
            <person name="Grigoriev I.V."/>
        </authorList>
    </citation>
    <scope>NUCLEOTIDE SEQUENCE [LARGE SCALE GENOMIC DNA]</scope>
    <source>
        <strain evidence="3">finn</strain>
    </source>
</reference>
<feature type="compositionally biased region" description="Basic and acidic residues" evidence="1">
    <location>
        <begin position="16"/>
        <end position="59"/>
    </location>
</feature>
<dbReference type="Proteomes" id="UP000193719">
    <property type="component" value="Unassembled WGS sequence"/>
</dbReference>
<organism evidence="2 3">
    <name type="scientific">Piromyces finnis</name>
    <dbReference type="NCBI Taxonomy" id="1754191"/>
    <lineage>
        <taxon>Eukaryota</taxon>
        <taxon>Fungi</taxon>
        <taxon>Fungi incertae sedis</taxon>
        <taxon>Chytridiomycota</taxon>
        <taxon>Chytridiomycota incertae sedis</taxon>
        <taxon>Neocallimastigomycetes</taxon>
        <taxon>Neocallimastigales</taxon>
        <taxon>Neocallimastigaceae</taxon>
        <taxon>Piromyces</taxon>
    </lineage>
</organism>
<feature type="compositionally biased region" description="Polar residues" evidence="1">
    <location>
        <begin position="637"/>
        <end position="650"/>
    </location>
</feature>
<dbReference type="OrthoDB" id="10630615at2759"/>
<evidence type="ECO:0000256" key="1">
    <source>
        <dbReference type="SAM" id="MobiDB-lite"/>
    </source>
</evidence>
<keyword evidence="3" id="KW-1185">Reference proteome</keyword>
<dbReference type="EMBL" id="MCFH01000045">
    <property type="protein sequence ID" value="ORX44507.1"/>
    <property type="molecule type" value="Genomic_DNA"/>
</dbReference>
<name>A0A1Y1V0C4_9FUNG</name>
<comment type="caution">
    <text evidence="2">The sequence shown here is derived from an EMBL/GenBank/DDBJ whole genome shotgun (WGS) entry which is preliminary data.</text>
</comment>
<proteinExistence type="predicted"/>
<feature type="compositionally biased region" description="Polar residues" evidence="1">
    <location>
        <begin position="341"/>
        <end position="380"/>
    </location>
</feature>
<protein>
    <submittedName>
        <fullName evidence="2">Uncharacterized protein</fullName>
    </submittedName>
</protein>
<evidence type="ECO:0000313" key="2">
    <source>
        <dbReference type="EMBL" id="ORX44507.1"/>
    </source>
</evidence>
<dbReference type="AlphaFoldDB" id="A0A1Y1V0C4"/>
<feature type="region of interest" description="Disordered" evidence="1">
    <location>
        <begin position="624"/>
        <end position="650"/>
    </location>
</feature>
<feature type="compositionally biased region" description="Acidic residues" evidence="1">
    <location>
        <begin position="381"/>
        <end position="391"/>
    </location>
</feature>
<feature type="compositionally biased region" description="Basic and acidic residues" evidence="1">
    <location>
        <begin position="67"/>
        <end position="82"/>
    </location>
</feature>
<accession>A0A1Y1V0C4</accession>
<feature type="region of interest" description="Disordered" evidence="1">
    <location>
        <begin position="1"/>
        <end position="90"/>
    </location>
</feature>
<sequence length="815" mass="94454">MEKSSLDLNDSNKNNNIKEDSENDKIKKIKIEDNNVKKDNIKSINKKMDKDKDDNKTKEIEDEDKVEENYEKEELIDSEKSQNDSNENMNNSIINHDISIKDDINIKQSINDIIISENLIEEDDDTSDKNIVHNNMGGIIDELISDREELYTQNDDSIKSDSLISDYESGHNQLILSPEVKMDDPNKLETNKINFEFKKDIDEPTIKQNNFELKDDINETPINTLKNKLLDLNDIRNNLNESDSDDLIDSPLKNKVSRLVKPKTNTSSTKYHSLVNEINKNDEEIIQSSYENESNIKKEKVIKVKSQKNIKNKKKNEEDKKWSIDKISDDMEENKNESSKIDNMTNSDNNENGIKLNDQSCNIQDQEQNNKHSNTMITEENSTDNNDDDMSLVELIKKNQRNSIRSTSGKKYNVNNNSIDKESESSNITNNDKNSKDMGFTFSIDEKKRHDEIDQLICNKNKNNDDFNSNIFYSNDDTENNLDSNNSSFSSSTDSVDSEIKPIMKFTDSIENSSFNNNEKVVQEVFDWIFKYRCIAKNVEPSFENLTLINSLIPLTSKPNQLHSPTPHLLFSYSQTLINSLKDNEPSQTHYENLLLWIETLEIKRRSNIFDTLKKLDIKESNHSLSKDGKSFKPSINDKNSNETYSNSNPQSYNICNDSMEISNNDTIHELDSFSIDSSLETKIEKRFENAYLLLKKQIFNLELQKIPFNPVNCKALLNKLFPVNDEDAEAINLKHYASPRLDYTAVIYSMEEYIQQKVSTKKNSRKKKNARSKELEIKDNKENTPIYEFGKSTTWKQTKVALEFYMNSIRKCLY</sequence>
<feature type="compositionally biased region" description="Low complexity" evidence="1">
    <location>
        <begin position="1"/>
        <end position="15"/>
    </location>
</feature>
<feature type="compositionally biased region" description="Polar residues" evidence="1">
    <location>
        <begin position="401"/>
        <end position="418"/>
    </location>
</feature>
<feature type="compositionally biased region" description="Basic and acidic residues" evidence="1">
    <location>
        <begin position="325"/>
        <end position="340"/>
    </location>
</feature>
<feature type="region of interest" description="Disordered" evidence="1">
    <location>
        <begin position="325"/>
        <end position="434"/>
    </location>
</feature>
<evidence type="ECO:0000313" key="3">
    <source>
        <dbReference type="Proteomes" id="UP000193719"/>
    </source>
</evidence>
<dbReference type="STRING" id="1754191.A0A1Y1V0C4"/>